<protein>
    <recommendedName>
        <fullName evidence="5">DNA 3'-5' helicase</fullName>
        <ecNumber evidence="5">5.6.2.4</ecNumber>
    </recommendedName>
</protein>
<reference evidence="8 9" key="1">
    <citation type="submission" date="2015-04" db="EMBL/GenBank/DDBJ databases">
        <title>Complete genome sequence of Schizopora paradoxa KUC8140, a cosmopolitan wood degrader in East Asia.</title>
        <authorList>
            <consortium name="DOE Joint Genome Institute"/>
            <person name="Min B."/>
            <person name="Park H."/>
            <person name="Jang Y."/>
            <person name="Kim J.-J."/>
            <person name="Kim K.H."/>
            <person name="Pangilinan J."/>
            <person name="Lipzen A."/>
            <person name="Riley R."/>
            <person name="Grigoriev I.V."/>
            <person name="Spatafora J.W."/>
            <person name="Choi I.-G."/>
        </authorList>
    </citation>
    <scope>NUCLEOTIDE SEQUENCE [LARGE SCALE GENOMIC DNA]</scope>
    <source>
        <strain evidence="8 9">KUC8140</strain>
    </source>
</reference>
<name>A0A0H2QYH6_9AGAM</name>
<keyword evidence="2" id="KW-0547">Nucleotide-binding</keyword>
<evidence type="ECO:0000256" key="2">
    <source>
        <dbReference type="ARBA" id="ARBA00022741"/>
    </source>
</evidence>
<dbReference type="PROSITE" id="PS51192">
    <property type="entry name" value="HELICASE_ATP_BIND_1"/>
    <property type="match status" value="1"/>
</dbReference>
<feature type="domain" description="Helicase C-terminal" evidence="7">
    <location>
        <begin position="264"/>
        <end position="414"/>
    </location>
</feature>
<keyword evidence="9" id="KW-1185">Reference proteome</keyword>
<dbReference type="SMART" id="SM00487">
    <property type="entry name" value="DEXDc"/>
    <property type="match status" value="1"/>
</dbReference>
<dbReference type="InterPro" id="IPR027417">
    <property type="entry name" value="P-loop_NTPase"/>
</dbReference>
<evidence type="ECO:0000259" key="6">
    <source>
        <dbReference type="PROSITE" id="PS51192"/>
    </source>
</evidence>
<dbReference type="GO" id="GO:0003676">
    <property type="term" value="F:nucleic acid binding"/>
    <property type="evidence" value="ECO:0007669"/>
    <property type="project" value="InterPro"/>
</dbReference>
<dbReference type="GO" id="GO:0005737">
    <property type="term" value="C:cytoplasm"/>
    <property type="evidence" value="ECO:0007669"/>
    <property type="project" value="TreeGrafter"/>
</dbReference>
<dbReference type="SUPFAM" id="SSF52540">
    <property type="entry name" value="P-loop containing nucleoside triphosphate hydrolases"/>
    <property type="match status" value="1"/>
</dbReference>
<evidence type="ECO:0000259" key="7">
    <source>
        <dbReference type="PROSITE" id="PS51194"/>
    </source>
</evidence>
<gene>
    <name evidence="8" type="ORF">SCHPADRAFT_840577</name>
</gene>
<dbReference type="InterPro" id="IPR011545">
    <property type="entry name" value="DEAD/DEAH_box_helicase_dom"/>
</dbReference>
<evidence type="ECO:0000256" key="5">
    <source>
        <dbReference type="ARBA" id="ARBA00034808"/>
    </source>
</evidence>
<evidence type="ECO:0000256" key="1">
    <source>
        <dbReference type="ARBA" id="ARBA00005446"/>
    </source>
</evidence>
<dbReference type="EC" id="5.6.2.4" evidence="5"/>
<dbReference type="Pfam" id="PF00270">
    <property type="entry name" value="DEAD"/>
    <property type="match status" value="1"/>
</dbReference>
<evidence type="ECO:0000256" key="4">
    <source>
        <dbReference type="ARBA" id="ARBA00034617"/>
    </source>
</evidence>
<dbReference type="GO" id="GO:0000724">
    <property type="term" value="P:double-strand break repair via homologous recombination"/>
    <property type="evidence" value="ECO:0007669"/>
    <property type="project" value="TreeGrafter"/>
</dbReference>
<dbReference type="Proteomes" id="UP000053477">
    <property type="component" value="Unassembled WGS sequence"/>
</dbReference>
<dbReference type="GO" id="GO:0005694">
    <property type="term" value="C:chromosome"/>
    <property type="evidence" value="ECO:0007669"/>
    <property type="project" value="TreeGrafter"/>
</dbReference>
<dbReference type="PANTHER" id="PTHR13710">
    <property type="entry name" value="DNA HELICASE RECQ FAMILY MEMBER"/>
    <property type="match status" value="1"/>
</dbReference>
<comment type="catalytic activity">
    <reaction evidence="4">
        <text>Couples ATP hydrolysis with the unwinding of duplex DNA by translocating in the 3'-5' direction.</text>
        <dbReference type="EC" id="5.6.2.4"/>
    </reaction>
</comment>
<dbReference type="AlphaFoldDB" id="A0A0H2QYH6"/>
<sequence>MARLSHEQVKLRSFKNLDEARKTFKEKDGKPYDSRATRSFFTDEIKKRMDGKCPFDWQLDLGEALYLGLDSVMIARTGAGKTLPFALPALLGGTVLVLSPLNMLQDDHVESFEKLGLRALAINGDTWSEDVRKKILKDEVDIILTSPEMCFLHEGFRDLFTSSNFAKKLAAIIIDECHLIVSWGDKFRPTYSQLATLRSLVPVGIPVLATSATLSPAALDSTATTLEIDLKHAFYVNLGNDRPNITYRVNTMSSQRDYDALRQYFTGPYTKLEDIERTVVFVDKRIVSQIICKRVRTFLPALLRGAVAYYHSVRRSRAKRRIMRQFRSGKRRILIATEAAGMGADIPDIARVIQFGVPNSLSTWLQRAGRAGRCQTLQASAILLAERSMFEKQRPKAKKNVPGNPVPPFPPMMIRAKKVDPTLRQWIEATVCRRDVADEYYDNPPRTIVNDYMHSVFSPESLLPTIILNRITSKPRIRTVEDILREVEPRWAFAKKHGEDLLARLRVVDEERNQRLADERRRKAEEKAE</sequence>
<dbReference type="GO" id="GO:0043138">
    <property type="term" value="F:3'-5' DNA helicase activity"/>
    <property type="evidence" value="ECO:0007669"/>
    <property type="project" value="UniProtKB-EC"/>
</dbReference>
<dbReference type="InterPro" id="IPR014001">
    <property type="entry name" value="Helicase_ATP-bd"/>
</dbReference>
<organism evidence="8 9">
    <name type="scientific">Schizopora paradoxa</name>
    <dbReference type="NCBI Taxonomy" id="27342"/>
    <lineage>
        <taxon>Eukaryota</taxon>
        <taxon>Fungi</taxon>
        <taxon>Dikarya</taxon>
        <taxon>Basidiomycota</taxon>
        <taxon>Agaricomycotina</taxon>
        <taxon>Agaricomycetes</taxon>
        <taxon>Hymenochaetales</taxon>
        <taxon>Schizoporaceae</taxon>
        <taxon>Schizopora</taxon>
    </lineage>
</organism>
<dbReference type="PROSITE" id="PS51194">
    <property type="entry name" value="HELICASE_CTER"/>
    <property type="match status" value="1"/>
</dbReference>
<keyword evidence="3" id="KW-0067">ATP-binding</keyword>
<dbReference type="PANTHER" id="PTHR13710:SF154">
    <property type="entry name" value="RECQ HELICASE, PUTATIVE (AFU_ORTHOLOGUE AFUA_6G14720)-RELATED"/>
    <property type="match status" value="1"/>
</dbReference>
<dbReference type="STRING" id="27342.A0A0H2QYH6"/>
<dbReference type="GO" id="GO:0009378">
    <property type="term" value="F:four-way junction helicase activity"/>
    <property type="evidence" value="ECO:0007669"/>
    <property type="project" value="TreeGrafter"/>
</dbReference>
<keyword evidence="8" id="KW-0378">Hydrolase</keyword>
<dbReference type="EMBL" id="KQ086544">
    <property type="protein sequence ID" value="KLO04434.1"/>
    <property type="molecule type" value="Genomic_DNA"/>
</dbReference>
<dbReference type="OrthoDB" id="10261556at2759"/>
<feature type="non-terminal residue" evidence="8">
    <location>
        <position position="529"/>
    </location>
</feature>
<comment type="similarity">
    <text evidence="1">Belongs to the helicase family. RecQ subfamily.</text>
</comment>
<proteinExistence type="inferred from homology"/>
<evidence type="ECO:0000256" key="3">
    <source>
        <dbReference type="ARBA" id="ARBA00022840"/>
    </source>
</evidence>
<feature type="domain" description="Helicase ATP-binding" evidence="6">
    <location>
        <begin position="62"/>
        <end position="232"/>
    </location>
</feature>
<dbReference type="InterPro" id="IPR001650">
    <property type="entry name" value="Helicase_C-like"/>
</dbReference>
<dbReference type="SMART" id="SM00490">
    <property type="entry name" value="HELICc"/>
    <property type="match status" value="1"/>
</dbReference>
<evidence type="ECO:0000313" key="9">
    <source>
        <dbReference type="Proteomes" id="UP000053477"/>
    </source>
</evidence>
<dbReference type="Gene3D" id="3.40.50.300">
    <property type="entry name" value="P-loop containing nucleotide triphosphate hydrolases"/>
    <property type="match status" value="2"/>
</dbReference>
<dbReference type="GO" id="GO:0016787">
    <property type="term" value="F:hydrolase activity"/>
    <property type="evidence" value="ECO:0007669"/>
    <property type="project" value="UniProtKB-KW"/>
</dbReference>
<dbReference type="Pfam" id="PF00271">
    <property type="entry name" value="Helicase_C"/>
    <property type="match status" value="1"/>
</dbReference>
<dbReference type="InParanoid" id="A0A0H2QYH6"/>
<evidence type="ECO:0000313" key="8">
    <source>
        <dbReference type="EMBL" id="KLO04434.1"/>
    </source>
</evidence>
<accession>A0A0H2QYH6</accession>
<dbReference type="GO" id="GO:0005524">
    <property type="term" value="F:ATP binding"/>
    <property type="evidence" value="ECO:0007669"/>
    <property type="project" value="UniProtKB-KW"/>
</dbReference>